<comment type="caution">
    <text evidence="1">The sequence shown here is derived from an EMBL/GenBank/DDBJ whole genome shotgun (WGS) entry which is preliminary data.</text>
</comment>
<accession>A0AAV4LJV7</accession>
<evidence type="ECO:0000313" key="2">
    <source>
        <dbReference type="Proteomes" id="UP001057291"/>
    </source>
</evidence>
<reference evidence="1" key="1">
    <citation type="journal article" date="2023" name="Int. J. Syst. Evol. Microbiol.">
        <title>Collibacillus ludicampi gen. nov., sp. nov., a new soil bacterium of the family Alicyclobacillaceae.</title>
        <authorList>
            <person name="Jojima T."/>
            <person name="Ioku Y."/>
            <person name="Fukuta Y."/>
            <person name="Shirasaka N."/>
            <person name="Matsumura Y."/>
            <person name="Mori M."/>
        </authorList>
    </citation>
    <scope>NUCLEOTIDE SEQUENCE</scope>
    <source>
        <strain evidence="1">TP075</strain>
    </source>
</reference>
<dbReference type="Proteomes" id="UP001057291">
    <property type="component" value="Unassembled WGS sequence"/>
</dbReference>
<dbReference type="AlphaFoldDB" id="A0AAV4LJV7"/>
<proteinExistence type="predicted"/>
<keyword evidence="2" id="KW-1185">Reference proteome</keyword>
<evidence type="ECO:0000313" key="1">
    <source>
        <dbReference type="EMBL" id="GIM48036.1"/>
    </source>
</evidence>
<dbReference type="RefSeq" id="WP_282200952.1">
    <property type="nucleotide sequence ID" value="NZ_BOQE01000001.1"/>
</dbReference>
<organism evidence="1 2">
    <name type="scientific">Collibacillus ludicampi</name>
    <dbReference type="NCBI Taxonomy" id="2771369"/>
    <lineage>
        <taxon>Bacteria</taxon>
        <taxon>Bacillati</taxon>
        <taxon>Bacillota</taxon>
        <taxon>Bacilli</taxon>
        <taxon>Bacillales</taxon>
        <taxon>Alicyclobacillaceae</taxon>
        <taxon>Collibacillus</taxon>
    </lineage>
</organism>
<sequence>MQKNPVPSSEATYNKIRAKEVFEIGRSYKGPTADGKISRKLKVVGKAKVDYSKNVI</sequence>
<protein>
    <submittedName>
        <fullName evidence="1">Uncharacterized protein</fullName>
    </submittedName>
</protein>
<dbReference type="EMBL" id="BOQE01000001">
    <property type="protein sequence ID" value="GIM48036.1"/>
    <property type="molecule type" value="Genomic_DNA"/>
</dbReference>
<name>A0AAV4LJV7_9BACL</name>
<gene>
    <name evidence="1" type="ORF">DNHGIG_35850</name>
</gene>